<name>A0ABW3J904_9HYPH</name>
<evidence type="ECO:0000313" key="2">
    <source>
        <dbReference type="Proteomes" id="UP001597102"/>
    </source>
</evidence>
<dbReference type="Gene3D" id="3.40.1530.20">
    <property type="entry name" value="Protein of unknown function (DUF1491)"/>
    <property type="match status" value="1"/>
</dbReference>
<sequence length="119" mass="13668">MTRLKSELWVRAYMRRLETEGIPSVIVRRGNTEAGAIYILINRLDRTVQMFGPAPAGLDDAGEERRFVPHFDGKPVPEMDASEKLMREAEFDSDIWVVEAEDRAGRHFLDDWLADEDGF</sequence>
<protein>
    <submittedName>
        <fullName evidence="1">DUF1491 family protein</fullName>
    </submittedName>
</protein>
<evidence type="ECO:0000313" key="1">
    <source>
        <dbReference type="EMBL" id="MFD0986758.1"/>
    </source>
</evidence>
<dbReference type="RefSeq" id="WP_379087477.1">
    <property type="nucleotide sequence ID" value="NZ_JBHTJO010000001.1"/>
</dbReference>
<proteinExistence type="predicted"/>
<keyword evidence="2" id="KW-1185">Reference proteome</keyword>
<dbReference type="InterPro" id="IPR009964">
    <property type="entry name" value="DUF1491"/>
</dbReference>
<accession>A0ABW3J904</accession>
<dbReference type="EMBL" id="JBHTJO010000001">
    <property type="protein sequence ID" value="MFD0986758.1"/>
    <property type="molecule type" value="Genomic_DNA"/>
</dbReference>
<comment type="caution">
    <text evidence="1">The sequence shown here is derived from an EMBL/GenBank/DDBJ whole genome shotgun (WGS) entry which is preliminary data.</text>
</comment>
<dbReference type="Proteomes" id="UP001597102">
    <property type="component" value="Unassembled WGS sequence"/>
</dbReference>
<reference evidence="2" key="1">
    <citation type="journal article" date="2019" name="Int. J. Syst. Evol. Microbiol.">
        <title>The Global Catalogue of Microorganisms (GCM) 10K type strain sequencing project: providing services to taxonomists for standard genome sequencing and annotation.</title>
        <authorList>
            <consortium name="The Broad Institute Genomics Platform"/>
            <consortium name="The Broad Institute Genome Sequencing Center for Infectious Disease"/>
            <person name="Wu L."/>
            <person name="Ma J."/>
        </authorList>
    </citation>
    <scope>NUCLEOTIDE SEQUENCE [LARGE SCALE GENOMIC DNA]</scope>
    <source>
        <strain evidence="2">CCUG 61697</strain>
    </source>
</reference>
<organism evidence="1 2">
    <name type="scientific">Methyloligella solikamskensis</name>
    <dbReference type="NCBI Taxonomy" id="1177756"/>
    <lineage>
        <taxon>Bacteria</taxon>
        <taxon>Pseudomonadati</taxon>
        <taxon>Pseudomonadota</taxon>
        <taxon>Alphaproteobacteria</taxon>
        <taxon>Hyphomicrobiales</taxon>
        <taxon>Hyphomicrobiaceae</taxon>
        <taxon>Methyloligella</taxon>
    </lineage>
</organism>
<dbReference type="Pfam" id="PF07372">
    <property type="entry name" value="DUF1491"/>
    <property type="match status" value="1"/>
</dbReference>
<gene>
    <name evidence="1" type="ORF">ACFQ2F_06565</name>
</gene>